<dbReference type="Proteomes" id="UP000836402">
    <property type="component" value="Unassembled WGS sequence"/>
</dbReference>
<reference evidence="3" key="1">
    <citation type="submission" date="2016-04" db="EMBL/GenBank/DDBJ databases">
        <authorList>
            <person name="Nguyen H.D."/>
            <person name="Kesanakurti P."/>
            <person name="Cullis J."/>
            <person name="Levesque C.A."/>
            <person name="Hambleton S."/>
        </authorList>
    </citation>
    <scope>NUCLEOTIDE SEQUENCE</scope>
    <source>
        <strain evidence="3">DAOMC 238032</strain>
    </source>
</reference>
<dbReference type="AlphaFoldDB" id="A0A177VGU2"/>
<comment type="caution">
    <text evidence="3">The sequence shown here is derived from an EMBL/GenBank/DDBJ whole genome shotgun (WGS) entry which is preliminary data.</text>
</comment>
<accession>A0A177VGU2</accession>
<organism evidence="3 4">
    <name type="scientific">Tilletia caries</name>
    <name type="common">wheat bunt fungus</name>
    <dbReference type="NCBI Taxonomy" id="13290"/>
    <lineage>
        <taxon>Eukaryota</taxon>
        <taxon>Fungi</taxon>
        <taxon>Dikarya</taxon>
        <taxon>Basidiomycota</taxon>
        <taxon>Ustilaginomycotina</taxon>
        <taxon>Exobasidiomycetes</taxon>
        <taxon>Tilletiales</taxon>
        <taxon>Tilletiaceae</taxon>
        <taxon>Tilletia</taxon>
    </lineage>
</organism>
<dbReference type="EMBL" id="CAJHJG010002531">
    <property type="protein sequence ID" value="CAD6920916.1"/>
    <property type="molecule type" value="Genomic_DNA"/>
</dbReference>
<protein>
    <submittedName>
        <fullName evidence="3">Uncharacterized protein</fullName>
    </submittedName>
</protein>
<evidence type="ECO:0000313" key="5">
    <source>
        <dbReference type="Proteomes" id="UP000836402"/>
    </source>
</evidence>
<keyword evidence="1" id="KW-0812">Transmembrane</keyword>
<proteinExistence type="predicted"/>
<evidence type="ECO:0000313" key="3">
    <source>
        <dbReference type="EMBL" id="KAE8260259.1"/>
    </source>
</evidence>
<evidence type="ECO:0000256" key="1">
    <source>
        <dbReference type="SAM" id="Phobius"/>
    </source>
</evidence>
<dbReference type="Proteomes" id="UP000077671">
    <property type="component" value="Unassembled WGS sequence"/>
</dbReference>
<evidence type="ECO:0000313" key="2">
    <source>
        <dbReference type="EMBL" id="CAD6920916.1"/>
    </source>
</evidence>
<keyword evidence="1" id="KW-0472">Membrane</keyword>
<reference evidence="2" key="3">
    <citation type="submission" date="2020-10" db="EMBL/GenBank/DDBJ databases">
        <authorList>
            <person name="Sedaghatjoo S."/>
        </authorList>
    </citation>
    <scope>NUCLEOTIDE SEQUENCE</scope>
    <source>
        <strain evidence="2">AZH3</strain>
    </source>
</reference>
<dbReference type="EMBL" id="LWDD02000479">
    <property type="protein sequence ID" value="KAE8260259.1"/>
    <property type="molecule type" value="Genomic_DNA"/>
</dbReference>
<sequence>MTSTNSHSAVLCSLYERLGTPCPTILLDNPNCPAIAIAHPHNNAARANSYTNPVVLCPTQPHYPNPHDNASLYEPNTAFPLPTSTLSASATKTTSFDLPTAPGYSVGPDGGSSHSLTFDITVPGTTFGITPVSGIPTASFGQTITSSSMSTATMTAAGARRAAPPAGGPHAPGSFKSIQRFSGLQISLTLFLGVGVLAAIIYFLDELLDALV</sequence>
<keyword evidence="5" id="KW-1185">Reference proteome</keyword>
<evidence type="ECO:0000313" key="4">
    <source>
        <dbReference type="Proteomes" id="UP000077671"/>
    </source>
</evidence>
<name>A0A177VGU2_9BASI</name>
<reference evidence="3" key="2">
    <citation type="journal article" date="2019" name="IMA Fungus">
        <title>Genome sequencing and comparison of five Tilletia species to identify candidate genes for the detection of regulated species infecting wheat.</title>
        <authorList>
            <person name="Nguyen H.D.T."/>
            <person name="Sultana T."/>
            <person name="Kesanakurti P."/>
            <person name="Hambleton S."/>
        </authorList>
    </citation>
    <scope>NUCLEOTIDE SEQUENCE</scope>
    <source>
        <strain evidence="3">DAOMC 238032</strain>
    </source>
</reference>
<gene>
    <name evidence="3" type="ORF">A4X03_0g3867</name>
    <name evidence="2" type="ORF">JKIAZH3_G8962</name>
</gene>
<feature type="transmembrane region" description="Helical" evidence="1">
    <location>
        <begin position="184"/>
        <end position="204"/>
    </location>
</feature>
<keyword evidence="1" id="KW-1133">Transmembrane helix</keyword>